<dbReference type="OrthoDB" id="18193at2759"/>
<evidence type="ECO:0008006" key="3">
    <source>
        <dbReference type="Google" id="ProtNLM"/>
    </source>
</evidence>
<comment type="caution">
    <text evidence="1">The sequence shown here is derived from an EMBL/GenBank/DDBJ whole genome shotgun (WGS) entry which is preliminary data.</text>
</comment>
<dbReference type="EMBL" id="BFAA01013452">
    <property type="protein sequence ID" value="GCB79801.1"/>
    <property type="molecule type" value="Genomic_DNA"/>
</dbReference>
<dbReference type="AlphaFoldDB" id="A0A401Q3A2"/>
<dbReference type="InterPro" id="IPR052408">
    <property type="entry name" value="Exonuclease_MUT-7-like"/>
</dbReference>
<reference evidence="1 2" key="1">
    <citation type="journal article" date="2018" name="Nat. Ecol. Evol.">
        <title>Shark genomes provide insights into elasmobranch evolution and the origin of vertebrates.</title>
        <authorList>
            <person name="Hara Y"/>
            <person name="Yamaguchi K"/>
            <person name="Onimaru K"/>
            <person name="Kadota M"/>
            <person name="Koyanagi M"/>
            <person name="Keeley SD"/>
            <person name="Tatsumi K"/>
            <person name="Tanaka K"/>
            <person name="Motone F"/>
            <person name="Kageyama Y"/>
            <person name="Nozu R"/>
            <person name="Adachi N"/>
            <person name="Nishimura O"/>
            <person name="Nakagawa R"/>
            <person name="Tanegashima C"/>
            <person name="Kiyatake I"/>
            <person name="Matsumoto R"/>
            <person name="Murakumo K"/>
            <person name="Nishida K"/>
            <person name="Terakita A"/>
            <person name="Kuratani S"/>
            <person name="Sato K"/>
            <person name="Hyodo S Kuraku.S."/>
        </authorList>
    </citation>
    <scope>NUCLEOTIDE SEQUENCE [LARGE SCALE GENOMIC DNA]</scope>
</reference>
<accession>A0A401Q3A2</accession>
<dbReference type="STRING" id="75743.A0A401Q3A2"/>
<dbReference type="PANTHER" id="PTHR47765:SF2">
    <property type="entry name" value="EXONUCLEASE MUT-7 HOMOLOG"/>
    <property type="match status" value="1"/>
</dbReference>
<protein>
    <recommendedName>
        <fullName evidence="3">CSN8/PSMD8/EIF3K domain-containing protein</fullName>
    </recommendedName>
</protein>
<gene>
    <name evidence="1" type="ORF">scyTo_0018810</name>
</gene>
<sequence>MELYDIDPVFCPNVVNHRYLASIKYLLYKRFLEKTMSEENWSEHIEALVGENPQLQGQFVSLLARYTDVDTVASWAIRLSVPQEKLSYHVAERLKELEKVKL</sequence>
<dbReference type="PANTHER" id="PTHR47765">
    <property type="entry name" value="3'-5' EXONUCLEASE DOMAIN-CONTAINING PROTEIN"/>
    <property type="match status" value="1"/>
</dbReference>
<keyword evidence="2" id="KW-1185">Reference proteome</keyword>
<evidence type="ECO:0000313" key="2">
    <source>
        <dbReference type="Proteomes" id="UP000288216"/>
    </source>
</evidence>
<dbReference type="Proteomes" id="UP000288216">
    <property type="component" value="Unassembled WGS sequence"/>
</dbReference>
<proteinExistence type="predicted"/>
<organism evidence="1 2">
    <name type="scientific">Scyliorhinus torazame</name>
    <name type="common">Cloudy catshark</name>
    <name type="synonym">Catulus torazame</name>
    <dbReference type="NCBI Taxonomy" id="75743"/>
    <lineage>
        <taxon>Eukaryota</taxon>
        <taxon>Metazoa</taxon>
        <taxon>Chordata</taxon>
        <taxon>Craniata</taxon>
        <taxon>Vertebrata</taxon>
        <taxon>Chondrichthyes</taxon>
        <taxon>Elasmobranchii</taxon>
        <taxon>Galeomorphii</taxon>
        <taxon>Galeoidea</taxon>
        <taxon>Carcharhiniformes</taxon>
        <taxon>Scyliorhinidae</taxon>
        <taxon>Scyliorhinus</taxon>
    </lineage>
</organism>
<evidence type="ECO:0000313" key="1">
    <source>
        <dbReference type="EMBL" id="GCB79801.1"/>
    </source>
</evidence>
<name>A0A401Q3A2_SCYTO</name>